<protein>
    <recommendedName>
        <fullName evidence="1">Alpha-ketoglutarate-dependent dioxygenase AlkB-like domain-containing protein</fullName>
    </recommendedName>
</protein>
<evidence type="ECO:0000313" key="3">
    <source>
        <dbReference type="Proteomes" id="UP000243515"/>
    </source>
</evidence>
<dbReference type="AlphaFoldDB" id="A0A232M555"/>
<dbReference type="PANTHER" id="PTHR31573">
    <property type="entry name" value="ALPHA-KETOGLUTARATE-DEPENDENT DIOXYGENASE ALKB HOMOLOG 2"/>
    <property type="match status" value="1"/>
</dbReference>
<evidence type="ECO:0000313" key="2">
    <source>
        <dbReference type="EMBL" id="OXV11533.1"/>
    </source>
</evidence>
<dbReference type="InterPro" id="IPR037151">
    <property type="entry name" value="AlkB-like_sf"/>
</dbReference>
<dbReference type="GO" id="GO:0035516">
    <property type="term" value="F:broad specificity oxidative DNA demethylase activity"/>
    <property type="evidence" value="ECO:0007669"/>
    <property type="project" value="TreeGrafter"/>
</dbReference>
<gene>
    <name evidence="2" type="ORF">Egran_00707</name>
</gene>
<comment type="caution">
    <text evidence="2">The sequence shown here is derived from an EMBL/GenBank/DDBJ whole genome shotgun (WGS) entry which is preliminary data.</text>
</comment>
<sequence length="645" mass="72574">SVASVLEEIPEDLPPVYGEPPAWAETRPELCDAIPWFRSLQGGIYYNAGLCWGVLIDADTGLRAYMDDEIVITRIGGCSMKDGQGNLVQTKDHDESTKGLAALLNSKNTQTPVGMVIGNRSTLVGRKLPYKYNILAYFRISDLWYEKVNGKACARIRYQKVDLAEKSWWAAKDSPDPLPLRQRDFQTRPETPKCSRCSKPSPRIYNEGWMCLQPECKRFWMIGKSASPKDLTYHPTFLNFRLPPDESILPHFSLVPDLLSTLPEATSDYTFSRITWKGIVCPLCRKCVSRKFWDGWRCTDPISYSNCVASCKFEKRLNTHPVSLRSVVHDLELGAIKRASVPSSTCLQPVVEFSRTYLKHTYHIEGVGSVTHFLASRDVLGRPNGPNDLFEQLQTTDLGLRRYPLQQSVVAGTLTAHFAVNYGMPYKYVVAVDSKGFDEAPPVIMNALSRLTWATRQVVASAEGAALLPNELLLLGYFEEMAIGYHDDGESSLGPTIATLSLGGKASMKVRLKDQYFRGRSKSNKLVTNDPVLVSCGKYEQRKALKDELDNGSITAEEYDQRRTEICRAITRREASPIINMEIQHGDFVVMHGADLQKYFEHAVSPDDKLRFALTARYVKPEEVQSKEHHKGVFSLTPDMEYNGE</sequence>
<accession>A0A232M555</accession>
<name>A0A232M555_9EURO</name>
<dbReference type="GO" id="GO:0051747">
    <property type="term" value="F:cytosine C-5 DNA demethylase activity"/>
    <property type="evidence" value="ECO:0007669"/>
    <property type="project" value="TreeGrafter"/>
</dbReference>
<dbReference type="EMBL" id="NPHW01002428">
    <property type="protein sequence ID" value="OXV11533.1"/>
    <property type="molecule type" value="Genomic_DNA"/>
</dbReference>
<dbReference type="InterPro" id="IPR032852">
    <property type="entry name" value="ALKBH2"/>
</dbReference>
<proteinExistence type="predicted"/>
<keyword evidence="3" id="KW-1185">Reference proteome</keyword>
<dbReference type="SUPFAM" id="SSF51197">
    <property type="entry name" value="Clavaminate synthase-like"/>
    <property type="match status" value="1"/>
</dbReference>
<reference evidence="2 3" key="1">
    <citation type="journal article" date="2015" name="Environ. Microbiol.">
        <title>Metagenome sequence of Elaphomyces granulatus from sporocarp tissue reveals Ascomycota ectomycorrhizal fingerprints of genome expansion and a Proteobacteria-rich microbiome.</title>
        <authorList>
            <person name="Quandt C.A."/>
            <person name="Kohler A."/>
            <person name="Hesse C.N."/>
            <person name="Sharpton T.J."/>
            <person name="Martin F."/>
            <person name="Spatafora J.W."/>
        </authorList>
    </citation>
    <scope>NUCLEOTIDE SEQUENCE [LARGE SCALE GENOMIC DNA]</scope>
    <source>
        <strain evidence="2 3">OSC145934</strain>
    </source>
</reference>
<dbReference type="Gene3D" id="2.60.120.590">
    <property type="entry name" value="Alpha-ketoglutarate-dependent dioxygenase AlkB-like"/>
    <property type="match status" value="1"/>
</dbReference>
<dbReference type="PANTHER" id="PTHR31573:SF4">
    <property type="entry name" value="FE2OG DIOXYGENASE DOMAIN-CONTAINING PROTEIN"/>
    <property type="match status" value="1"/>
</dbReference>
<feature type="domain" description="Alpha-ketoglutarate-dependent dioxygenase AlkB-like" evidence="1">
    <location>
        <begin position="395"/>
        <end position="609"/>
    </location>
</feature>
<feature type="non-terminal residue" evidence="2">
    <location>
        <position position="1"/>
    </location>
</feature>
<dbReference type="GO" id="GO:0006307">
    <property type="term" value="P:DNA alkylation repair"/>
    <property type="evidence" value="ECO:0007669"/>
    <property type="project" value="TreeGrafter"/>
</dbReference>
<dbReference type="OrthoDB" id="2163491at2759"/>
<dbReference type="GO" id="GO:0008198">
    <property type="term" value="F:ferrous iron binding"/>
    <property type="evidence" value="ECO:0007669"/>
    <property type="project" value="TreeGrafter"/>
</dbReference>
<organism evidence="2 3">
    <name type="scientific">Elaphomyces granulatus</name>
    <dbReference type="NCBI Taxonomy" id="519963"/>
    <lineage>
        <taxon>Eukaryota</taxon>
        <taxon>Fungi</taxon>
        <taxon>Dikarya</taxon>
        <taxon>Ascomycota</taxon>
        <taxon>Pezizomycotina</taxon>
        <taxon>Eurotiomycetes</taxon>
        <taxon>Eurotiomycetidae</taxon>
        <taxon>Eurotiales</taxon>
        <taxon>Elaphomycetaceae</taxon>
        <taxon>Elaphomyces</taxon>
    </lineage>
</organism>
<dbReference type="Proteomes" id="UP000243515">
    <property type="component" value="Unassembled WGS sequence"/>
</dbReference>
<dbReference type="InterPro" id="IPR027450">
    <property type="entry name" value="AlkB-like"/>
</dbReference>
<dbReference type="Pfam" id="PF13532">
    <property type="entry name" value="2OG-FeII_Oxy_2"/>
    <property type="match status" value="1"/>
</dbReference>
<evidence type="ECO:0000259" key="1">
    <source>
        <dbReference type="Pfam" id="PF13532"/>
    </source>
</evidence>